<name>A0A2G4F523_9CYAN</name>
<comment type="caution">
    <text evidence="2">The sequence shown here is derived from an EMBL/GenBank/DDBJ whole genome shotgun (WGS) entry which is preliminary data.</text>
</comment>
<protein>
    <recommendedName>
        <fullName evidence="1">DUF5615 domain-containing protein</fullName>
    </recommendedName>
</protein>
<proteinExistence type="predicted"/>
<sequence length="121" mass="13957">MSQIRLYLDEDSRSKKLLQALQSRGVDVITVAETGMLSRSDEEQLIWAFTNQRVIYSFNIRDFYRIHTNWLERGDSHAGIILGQQNYSVGEQMRRLLSLISAKSAAGMQNQIEFISAWSEK</sequence>
<evidence type="ECO:0000313" key="2">
    <source>
        <dbReference type="EMBL" id="PHX56825.1"/>
    </source>
</evidence>
<accession>A0A2G4F523</accession>
<gene>
    <name evidence="2" type="ORF">CP500_003240</name>
</gene>
<dbReference type="InterPro" id="IPR041049">
    <property type="entry name" value="DUF5615"/>
</dbReference>
<dbReference type="AlphaFoldDB" id="A0A2G4F523"/>
<feature type="domain" description="DUF5615" evidence="1">
    <location>
        <begin position="5"/>
        <end position="114"/>
    </location>
</feature>
<dbReference type="Pfam" id="PF18480">
    <property type="entry name" value="DUF5615"/>
    <property type="match status" value="1"/>
</dbReference>
<dbReference type="RefSeq" id="WP_096829585.1">
    <property type="nucleotide sequence ID" value="NZ_NXIB02000011.1"/>
</dbReference>
<reference evidence="2" key="1">
    <citation type="submission" date="2017-10" db="EMBL/GenBank/DDBJ databases">
        <title>Draft genome sequence of the planktic cyanobacteria Tychonema bourrellyi isolated from alpine lentic freshwater.</title>
        <authorList>
            <person name="Tett A."/>
            <person name="Armanini F."/>
            <person name="Asnicar F."/>
            <person name="Boscaini A."/>
            <person name="Pasolli E."/>
            <person name="Zolfo M."/>
            <person name="Donati C."/>
            <person name="Salmaso N."/>
            <person name="Segata N."/>
        </authorList>
    </citation>
    <scope>NUCLEOTIDE SEQUENCE</scope>
    <source>
        <strain evidence="2">FEM_GT703</strain>
    </source>
</reference>
<dbReference type="Proteomes" id="UP000226442">
    <property type="component" value="Unassembled WGS sequence"/>
</dbReference>
<dbReference type="OrthoDB" id="3216372at2"/>
<dbReference type="EMBL" id="NXIB02000011">
    <property type="protein sequence ID" value="PHX56825.1"/>
    <property type="molecule type" value="Genomic_DNA"/>
</dbReference>
<keyword evidence="3" id="KW-1185">Reference proteome</keyword>
<evidence type="ECO:0000313" key="3">
    <source>
        <dbReference type="Proteomes" id="UP000226442"/>
    </source>
</evidence>
<evidence type="ECO:0000259" key="1">
    <source>
        <dbReference type="Pfam" id="PF18480"/>
    </source>
</evidence>
<organism evidence="2 3">
    <name type="scientific">Tychonema bourrellyi FEM_GT703</name>
    <dbReference type="NCBI Taxonomy" id="2040638"/>
    <lineage>
        <taxon>Bacteria</taxon>
        <taxon>Bacillati</taxon>
        <taxon>Cyanobacteriota</taxon>
        <taxon>Cyanophyceae</taxon>
        <taxon>Oscillatoriophycideae</taxon>
        <taxon>Oscillatoriales</taxon>
        <taxon>Microcoleaceae</taxon>
        <taxon>Tychonema</taxon>
    </lineage>
</organism>